<evidence type="ECO:0000313" key="8">
    <source>
        <dbReference type="EMBL" id="TXN31354.1"/>
    </source>
</evidence>
<accession>A0A5C8US02</accession>
<dbReference type="GO" id="GO:0050660">
    <property type="term" value="F:flavin adenine dinucleotide binding"/>
    <property type="evidence" value="ECO:0007669"/>
    <property type="project" value="InterPro"/>
</dbReference>
<comment type="caution">
    <text evidence="8">The sequence shown here is derived from an EMBL/GenBank/DDBJ whole genome shotgun (WGS) entry which is preliminary data.</text>
</comment>
<dbReference type="Pfam" id="PF05199">
    <property type="entry name" value="GMC_oxred_C"/>
    <property type="match status" value="1"/>
</dbReference>
<comment type="cofactor">
    <cofactor evidence="1 5">
        <name>FAD</name>
        <dbReference type="ChEBI" id="CHEBI:57692"/>
    </cofactor>
</comment>
<dbReference type="Proteomes" id="UP000321379">
    <property type="component" value="Unassembled WGS sequence"/>
</dbReference>
<dbReference type="EMBL" id="VRMG01000005">
    <property type="protein sequence ID" value="TXN31354.1"/>
    <property type="molecule type" value="Genomic_DNA"/>
</dbReference>
<feature type="domain" description="Glucose-methanol-choline oxidoreductase N-terminal" evidence="7">
    <location>
        <begin position="83"/>
        <end position="106"/>
    </location>
</feature>
<dbReference type="PROSITE" id="PS00623">
    <property type="entry name" value="GMC_OXRED_1"/>
    <property type="match status" value="1"/>
</dbReference>
<dbReference type="PANTHER" id="PTHR11552">
    <property type="entry name" value="GLUCOSE-METHANOL-CHOLINE GMC OXIDOREDUCTASE"/>
    <property type="match status" value="1"/>
</dbReference>
<gene>
    <name evidence="8" type="ORF">FVP33_07270</name>
</gene>
<evidence type="ECO:0000256" key="3">
    <source>
        <dbReference type="ARBA" id="ARBA00022630"/>
    </source>
</evidence>
<evidence type="ECO:0000256" key="5">
    <source>
        <dbReference type="PIRSR" id="PIRSR000137-2"/>
    </source>
</evidence>
<evidence type="ECO:0000259" key="7">
    <source>
        <dbReference type="PROSITE" id="PS00623"/>
    </source>
</evidence>
<feature type="binding site" evidence="5">
    <location>
        <position position="221"/>
    </location>
    <ligand>
        <name>FAD</name>
        <dbReference type="ChEBI" id="CHEBI:57692"/>
    </ligand>
</feature>
<dbReference type="Gene3D" id="3.50.50.60">
    <property type="entry name" value="FAD/NAD(P)-binding domain"/>
    <property type="match status" value="1"/>
</dbReference>
<dbReference type="InterPro" id="IPR036188">
    <property type="entry name" value="FAD/NAD-bd_sf"/>
</dbReference>
<dbReference type="InterPro" id="IPR012132">
    <property type="entry name" value="GMC_OxRdtase"/>
</dbReference>
<dbReference type="Gene3D" id="3.30.410.40">
    <property type="match status" value="1"/>
</dbReference>
<dbReference type="RefSeq" id="WP_147782941.1">
    <property type="nucleotide sequence ID" value="NZ_VRMG01000005.1"/>
</dbReference>
<protein>
    <submittedName>
        <fullName evidence="8">NAD(P)-binding protein</fullName>
    </submittedName>
</protein>
<evidence type="ECO:0000256" key="6">
    <source>
        <dbReference type="RuleBase" id="RU003968"/>
    </source>
</evidence>
<dbReference type="InterPro" id="IPR007867">
    <property type="entry name" value="GMC_OxRtase_C"/>
</dbReference>
<keyword evidence="4 5" id="KW-0274">FAD</keyword>
<keyword evidence="3 6" id="KW-0285">Flavoprotein</keyword>
<comment type="similarity">
    <text evidence="2 6">Belongs to the GMC oxidoreductase family.</text>
</comment>
<dbReference type="GO" id="GO:0016614">
    <property type="term" value="F:oxidoreductase activity, acting on CH-OH group of donors"/>
    <property type="evidence" value="ECO:0007669"/>
    <property type="project" value="InterPro"/>
</dbReference>
<evidence type="ECO:0000256" key="1">
    <source>
        <dbReference type="ARBA" id="ARBA00001974"/>
    </source>
</evidence>
<dbReference type="PANTHER" id="PTHR11552:SF147">
    <property type="entry name" value="CHOLINE DEHYDROGENASE, MITOCHONDRIAL"/>
    <property type="match status" value="1"/>
</dbReference>
<evidence type="ECO:0000256" key="4">
    <source>
        <dbReference type="ARBA" id="ARBA00022827"/>
    </source>
</evidence>
<dbReference type="InterPro" id="IPR000172">
    <property type="entry name" value="GMC_OxRdtase_N"/>
</dbReference>
<dbReference type="SUPFAM" id="SSF51905">
    <property type="entry name" value="FAD/NAD(P)-binding domain"/>
    <property type="match status" value="1"/>
</dbReference>
<reference evidence="8 9" key="1">
    <citation type="submission" date="2019-08" db="EMBL/GenBank/DDBJ databases">
        <title>Bacterial whole genome sequence for Glaciihabitans sp. CHu50b-6-2.</title>
        <authorList>
            <person name="Jin L."/>
        </authorList>
    </citation>
    <scope>NUCLEOTIDE SEQUENCE [LARGE SCALE GENOMIC DNA]</scope>
    <source>
        <strain evidence="8 9">CHu50b-6-2</strain>
    </source>
</reference>
<evidence type="ECO:0000313" key="9">
    <source>
        <dbReference type="Proteomes" id="UP000321379"/>
    </source>
</evidence>
<dbReference type="PIRSF" id="PIRSF000137">
    <property type="entry name" value="Alcohol_oxidase"/>
    <property type="match status" value="1"/>
</dbReference>
<organism evidence="8 9">
    <name type="scientific">Lacisediminihabitans profunda</name>
    <dbReference type="NCBI Taxonomy" id="2594790"/>
    <lineage>
        <taxon>Bacteria</taxon>
        <taxon>Bacillati</taxon>
        <taxon>Actinomycetota</taxon>
        <taxon>Actinomycetes</taxon>
        <taxon>Micrococcales</taxon>
        <taxon>Microbacteriaceae</taxon>
        <taxon>Lacisediminihabitans</taxon>
    </lineage>
</organism>
<keyword evidence="9" id="KW-1185">Reference proteome</keyword>
<dbReference type="SUPFAM" id="SSF54373">
    <property type="entry name" value="FAD-linked reductases, C-terminal domain"/>
    <property type="match status" value="1"/>
</dbReference>
<dbReference type="AlphaFoldDB" id="A0A5C8US02"/>
<sequence length="558" mass="59407">MTPFDVIVVGAGAAGAPLAARLTEDPGRTVLLLEAGPVPGSTEEFPADLLDSGTVRGAAPGHPANWSFLGHLTPGLPYSIARGRILGGSTTINGAYFIRARRQDFDRWSADGNDEWTWDRVLPFYRRIEADRQFGETAVHGGSGPIPVTRPAQDHPVTVAFAAAAAELGFAREPDKNDQGDPGVGPLPMNVEDGIRVNTGIAYLNPVRGRGNLTVRGDSCVRRVVFEGSRAVGVEVQTAGVISVIRAREVVLCAGGVKSPHLLLVSGIGPRVDLEELGITVVKDLPGVGDGFSDHPDIPVLWQPRRHVVDYRTSQSMASCLNFDSATTGTAESGTAGVGGPGDLEILPLIKPMGYLLTGRRAATASALGTLLRHPRRSVSALRGISLRRFAEQVAHQGDLAMLVAVQAETSRGRISLESADPAVPPRIDYHYLSTESDRRRMRQAIRTAVALLRTEAFSRLFRRLSELDDSTLDDDSRLDAWALGHLGTAIHLCGSARFGGADDPGAVVDQYGRVHGVDGLRVADTSILPDTPVRGPAATAMLVGELIAHVMRRGADY</sequence>
<dbReference type="Pfam" id="PF00732">
    <property type="entry name" value="GMC_oxred_N"/>
    <property type="match status" value="1"/>
</dbReference>
<name>A0A5C8US02_9MICO</name>
<proteinExistence type="inferred from homology"/>
<evidence type="ECO:0000256" key="2">
    <source>
        <dbReference type="ARBA" id="ARBA00010790"/>
    </source>
</evidence>